<organism evidence="2 3">
    <name type="scientific">Cronartium quercuum f. sp. fusiforme G11</name>
    <dbReference type="NCBI Taxonomy" id="708437"/>
    <lineage>
        <taxon>Eukaryota</taxon>
        <taxon>Fungi</taxon>
        <taxon>Dikarya</taxon>
        <taxon>Basidiomycota</taxon>
        <taxon>Pucciniomycotina</taxon>
        <taxon>Pucciniomycetes</taxon>
        <taxon>Pucciniales</taxon>
        <taxon>Coleosporiaceae</taxon>
        <taxon>Cronartium</taxon>
    </lineage>
</organism>
<feature type="compositionally biased region" description="Basic residues" evidence="1">
    <location>
        <begin position="42"/>
        <end position="51"/>
    </location>
</feature>
<feature type="region of interest" description="Disordered" evidence="1">
    <location>
        <begin position="1"/>
        <end position="123"/>
    </location>
</feature>
<keyword evidence="3" id="KW-1185">Reference proteome</keyword>
<evidence type="ECO:0000256" key="1">
    <source>
        <dbReference type="SAM" id="MobiDB-lite"/>
    </source>
</evidence>
<dbReference type="OrthoDB" id="1929311at2759"/>
<dbReference type="GO" id="GO:0030686">
    <property type="term" value="C:90S preribosome"/>
    <property type="evidence" value="ECO:0007669"/>
    <property type="project" value="TreeGrafter"/>
</dbReference>
<dbReference type="Proteomes" id="UP000886653">
    <property type="component" value="Unassembled WGS sequence"/>
</dbReference>
<name>A0A9P6TD42_9BASI</name>
<dbReference type="Gene3D" id="3.40.50.300">
    <property type="entry name" value="P-loop containing nucleotide triphosphate hydrolases"/>
    <property type="match status" value="1"/>
</dbReference>
<dbReference type="Pfam" id="PF14617">
    <property type="entry name" value="CMS1"/>
    <property type="match status" value="1"/>
</dbReference>
<evidence type="ECO:0000313" key="3">
    <source>
        <dbReference type="Proteomes" id="UP000886653"/>
    </source>
</evidence>
<feature type="compositionally biased region" description="Basic and acidic residues" evidence="1">
    <location>
        <begin position="52"/>
        <end position="63"/>
    </location>
</feature>
<evidence type="ECO:0000313" key="2">
    <source>
        <dbReference type="EMBL" id="KAG0147310.1"/>
    </source>
</evidence>
<gene>
    <name evidence="2" type="ORF">CROQUDRAFT_656233</name>
</gene>
<proteinExistence type="predicted"/>
<protein>
    <submittedName>
        <fullName evidence="2">Uncharacterized protein</fullName>
    </submittedName>
</protein>
<feature type="compositionally biased region" description="Polar residues" evidence="1">
    <location>
        <begin position="95"/>
        <end position="110"/>
    </location>
</feature>
<dbReference type="InterPro" id="IPR027417">
    <property type="entry name" value="P-loop_NTPase"/>
</dbReference>
<dbReference type="GO" id="GO:0005634">
    <property type="term" value="C:nucleus"/>
    <property type="evidence" value="ECO:0007669"/>
    <property type="project" value="TreeGrafter"/>
</dbReference>
<dbReference type="EMBL" id="MU167249">
    <property type="protein sequence ID" value="KAG0147310.1"/>
    <property type="molecule type" value="Genomic_DNA"/>
</dbReference>
<dbReference type="AlphaFoldDB" id="A0A9P6TD42"/>
<comment type="caution">
    <text evidence="2">The sequence shown here is derived from an EMBL/GenBank/DDBJ whole genome shotgun (WGS) entry which is preliminary data.</text>
</comment>
<sequence>MIQHISADALDDEAQFQLNPDRKRGFPSGSDISDTDEQRVVASKKKKKNRQRDRQAAQPHEVEAGMSVAQDSVETPKNGSQSEKQKVIKSRNKSHQLTLKTTSKDVSQPQKKLAKKPKKDSTKNLKVPVLAEFGPLASTPGEETSIGLQPPDLQLSYLTDRQKRALSKLSDLELEPLRFHQSWLLDVSGKSQRANLGSWLHTGSIPDLLEAIKTPTTVPGSPAILVIASAALRAVDLCRQVKPLLPSPKITGGVAKLFARHFKLQEHITHLNSALVAIGVGTPNRISKLIESKALKLDRLRWLLLDTTWLDAKSYSLPDLPEAAVRQALWQGILGNSDLLAMLREGDMKLVLF</sequence>
<feature type="compositionally biased region" description="Polar residues" evidence="1">
    <location>
        <begin position="69"/>
        <end position="82"/>
    </location>
</feature>
<dbReference type="PANTHER" id="PTHR24030:SF0">
    <property type="entry name" value="PROTEIN CMSS1"/>
    <property type="match status" value="1"/>
</dbReference>
<accession>A0A9P6TD42</accession>
<dbReference type="PANTHER" id="PTHR24030">
    <property type="entry name" value="PROTEIN CMSS1"/>
    <property type="match status" value="1"/>
</dbReference>
<reference evidence="2" key="1">
    <citation type="submission" date="2013-11" db="EMBL/GenBank/DDBJ databases">
        <title>Genome sequence of the fusiform rust pathogen reveals effectors for host alternation and coevolution with pine.</title>
        <authorList>
            <consortium name="DOE Joint Genome Institute"/>
            <person name="Smith K."/>
            <person name="Pendleton A."/>
            <person name="Kubisiak T."/>
            <person name="Anderson C."/>
            <person name="Salamov A."/>
            <person name="Aerts A."/>
            <person name="Riley R."/>
            <person name="Clum A."/>
            <person name="Lindquist E."/>
            <person name="Ence D."/>
            <person name="Campbell M."/>
            <person name="Kronenberg Z."/>
            <person name="Feau N."/>
            <person name="Dhillon B."/>
            <person name="Hamelin R."/>
            <person name="Burleigh J."/>
            <person name="Smith J."/>
            <person name="Yandell M."/>
            <person name="Nelson C."/>
            <person name="Grigoriev I."/>
            <person name="Davis J."/>
        </authorList>
    </citation>
    <scope>NUCLEOTIDE SEQUENCE</scope>
    <source>
        <strain evidence="2">G11</strain>
    </source>
</reference>
<dbReference type="InterPro" id="IPR032704">
    <property type="entry name" value="Cms1"/>
</dbReference>